<dbReference type="OrthoDB" id="9813465at2"/>
<protein>
    <recommendedName>
        <fullName evidence="1">DUF2264 domain-containing protein</fullName>
    </recommendedName>
</protein>
<dbReference type="InterPro" id="IPR016624">
    <property type="entry name" value="UCP014753"/>
</dbReference>
<dbReference type="Pfam" id="PF10022">
    <property type="entry name" value="DUF2264"/>
    <property type="match status" value="1"/>
</dbReference>
<evidence type="ECO:0000313" key="2">
    <source>
        <dbReference type="EMBL" id="SJN46685.1"/>
    </source>
</evidence>
<dbReference type="PANTHER" id="PTHR35339:SF4">
    <property type="entry name" value="LINALOOL DEHYDRATASE_ISOMERASE DOMAIN-CONTAINING PROTEIN"/>
    <property type="match status" value="1"/>
</dbReference>
<evidence type="ECO:0000313" key="3">
    <source>
        <dbReference type="Proteomes" id="UP000196320"/>
    </source>
</evidence>
<organism evidence="2 3">
    <name type="scientific">Microbacterium esteraromaticum</name>
    <dbReference type="NCBI Taxonomy" id="57043"/>
    <lineage>
        <taxon>Bacteria</taxon>
        <taxon>Bacillati</taxon>
        <taxon>Actinomycetota</taxon>
        <taxon>Actinomycetes</taxon>
        <taxon>Micrococcales</taxon>
        <taxon>Microbacteriaceae</taxon>
        <taxon>Microbacterium</taxon>
    </lineage>
</organism>
<gene>
    <name evidence="2" type="ORF">FM104_15200</name>
</gene>
<evidence type="ECO:0000259" key="1">
    <source>
        <dbReference type="Pfam" id="PF10022"/>
    </source>
</evidence>
<feature type="domain" description="DUF2264" evidence="1">
    <location>
        <begin position="18"/>
        <end position="363"/>
    </location>
</feature>
<dbReference type="AlphaFoldDB" id="A0A1R4KR23"/>
<dbReference type="EMBL" id="FUKO01000044">
    <property type="protein sequence ID" value="SJN46685.1"/>
    <property type="molecule type" value="Genomic_DNA"/>
</dbReference>
<accession>A0A1R4KR23</accession>
<dbReference type="InterPro" id="IPR049349">
    <property type="entry name" value="DUF2264_N"/>
</dbReference>
<sequence length="639" mass="68878">MIALPDDDRVLSPHTGWTRAHWARVADAILDGAEGYASPAHSLIRYPGEPGGLGRDIDHLEGFTRTFMLASFRIAGDPEGTRGLAERYARGFAAGVDPQHPECWVRPDEHNQAKVEAAAIAVGLHLTRETVWARLSARTQQQTIDYLATFIGAAYPPNNWAWFRIIVSHFLESVGGPFSETDREEDFALLDSFDLPGGWTADGIGRNFDHYCGWAMPFYPMIWAQMVQDDPRHRARVARYQERLDDYLDDALHLIGADGSPLIQGRSLTYRFAAAAPAWAAAIHGGSRHDPGLLRRAASGQIRHFVEHEAPDADGILTLGWHAPWRGIAQNYSGLGSPYWAAKGMLGLALPADHPAWTTPEQRLPIDRGTFARAIAAPGWLATGTTDGVVRVVNHGTDHRVEGSLEPDAPLYAKFGYSTATAPVIAGAAVAEPLDGTVALMRDGLPSHRSGFVRGELGALDQETLIGSSTARAHWPIGFALTPDHGVSTHGGETSLGPLIDTVSVVRGGWEVRFVRVRSDAGDASAHDILRIGGWALTGDVVTRDAAWAQTPRLSSRVALLRGADAVASGVLVQDDVTPLAGRTAVPWVEVAPMPGEWQAFGILLGAASESDVTPIISDELAITWPDGVVTPLPPRLFL</sequence>
<reference evidence="2 3" key="1">
    <citation type="submission" date="2017-02" db="EMBL/GenBank/DDBJ databases">
        <authorList>
            <person name="Peterson S.W."/>
        </authorList>
    </citation>
    <scope>NUCLEOTIDE SEQUENCE [LARGE SCALE GENOMIC DNA]</scope>
    <source>
        <strain evidence="2 3">B Mb 05.01</strain>
    </source>
</reference>
<name>A0A1R4KR23_9MICO</name>
<dbReference type="PANTHER" id="PTHR35339">
    <property type="entry name" value="LINALOOL DEHYDRATASE_ISOMERASE DOMAIN-CONTAINING PROTEIN"/>
    <property type="match status" value="1"/>
</dbReference>
<keyword evidence="3" id="KW-1185">Reference proteome</keyword>
<proteinExistence type="predicted"/>
<dbReference type="RefSeq" id="WP_087133054.1">
    <property type="nucleotide sequence ID" value="NZ_FUKO01000044.1"/>
</dbReference>
<dbReference type="Proteomes" id="UP000196320">
    <property type="component" value="Unassembled WGS sequence"/>
</dbReference>